<dbReference type="EMBL" id="WJQU01000002">
    <property type="protein sequence ID" value="KAJ6640627.1"/>
    <property type="molecule type" value="Genomic_DNA"/>
</dbReference>
<accession>A0A9Q0MYY6</accession>
<dbReference type="Proteomes" id="UP001151699">
    <property type="component" value="Chromosome B"/>
</dbReference>
<dbReference type="AlphaFoldDB" id="A0A9Q0MYY6"/>
<organism evidence="1 2">
    <name type="scientific">Pseudolycoriella hygida</name>
    <dbReference type="NCBI Taxonomy" id="35572"/>
    <lineage>
        <taxon>Eukaryota</taxon>
        <taxon>Metazoa</taxon>
        <taxon>Ecdysozoa</taxon>
        <taxon>Arthropoda</taxon>
        <taxon>Hexapoda</taxon>
        <taxon>Insecta</taxon>
        <taxon>Pterygota</taxon>
        <taxon>Neoptera</taxon>
        <taxon>Endopterygota</taxon>
        <taxon>Diptera</taxon>
        <taxon>Nematocera</taxon>
        <taxon>Sciaroidea</taxon>
        <taxon>Sciaridae</taxon>
        <taxon>Pseudolycoriella</taxon>
    </lineage>
</organism>
<protein>
    <submittedName>
        <fullName evidence="1">Uncharacterized protein</fullName>
    </submittedName>
</protein>
<comment type="caution">
    <text evidence="1">The sequence shown here is derived from an EMBL/GenBank/DDBJ whole genome shotgun (WGS) entry which is preliminary data.</text>
</comment>
<evidence type="ECO:0000313" key="2">
    <source>
        <dbReference type="Proteomes" id="UP001151699"/>
    </source>
</evidence>
<gene>
    <name evidence="1" type="ORF">Bhyg_05558</name>
</gene>
<sequence length="194" mass="22165">MTATNANGPLSVLHSFRNIVMLFTLMLDHTHVKYVATAIPRRSISENINIHMAKKHILVTIARKSSKRLKREGGTREPFIRSFKDLSMKDADIFGIIHIMNKGVAIQRLQMNMKIGVFFKQVNSVNDIKQMFDFCKDQRIIDIFAAGSSVLEGSTVEQSLDIFLFHPFEKSDIPQRSKKYLRPIIQISNNISSE</sequence>
<keyword evidence="2" id="KW-1185">Reference proteome</keyword>
<proteinExistence type="predicted"/>
<name>A0A9Q0MYY6_9DIPT</name>
<reference evidence="1" key="1">
    <citation type="submission" date="2022-07" db="EMBL/GenBank/DDBJ databases">
        <authorList>
            <person name="Trinca V."/>
            <person name="Uliana J.V.C."/>
            <person name="Torres T.T."/>
            <person name="Ward R.J."/>
            <person name="Monesi N."/>
        </authorList>
    </citation>
    <scope>NUCLEOTIDE SEQUENCE</scope>
    <source>
        <strain evidence="1">HSMRA1968</strain>
        <tissue evidence="1">Whole embryos</tissue>
    </source>
</reference>
<evidence type="ECO:0000313" key="1">
    <source>
        <dbReference type="EMBL" id="KAJ6640627.1"/>
    </source>
</evidence>